<dbReference type="Proteomes" id="UP000235116">
    <property type="component" value="Chromosome"/>
</dbReference>
<feature type="compositionally biased region" description="Polar residues" evidence="1">
    <location>
        <begin position="85"/>
        <end position="94"/>
    </location>
</feature>
<dbReference type="OrthoDB" id="5432325at2"/>
<feature type="transmembrane region" description="Helical" evidence="2">
    <location>
        <begin position="39"/>
        <end position="60"/>
    </location>
</feature>
<accession>A0A2K9LHK6</accession>
<keyword evidence="2" id="KW-0472">Membrane</keyword>
<keyword evidence="2" id="KW-1133">Transmembrane helix</keyword>
<evidence type="ECO:0000313" key="4">
    <source>
        <dbReference type="EMBL" id="AUM10985.1"/>
    </source>
</evidence>
<protein>
    <recommendedName>
        <fullName evidence="3">Type II secretion system protein GspB C-terminal domain-containing protein</fullName>
    </recommendedName>
</protein>
<feature type="compositionally biased region" description="Basic and acidic residues" evidence="1">
    <location>
        <begin position="7"/>
        <end position="22"/>
    </location>
</feature>
<feature type="region of interest" description="Disordered" evidence="1">
    <location>
        <begin position="1"/>
        <end position="33"/>
    </location>
</feature>
<feature type="region of interest" description="Disordered" evidence="1">
    <location>
        <begin position="69"/>
        <end position="104"/>
    </location>
</feature>
<dbReference type="EMBL" id="CP022684">
    <property type="protein sequence ID" value="AUM10985.1"/>
    <property type="molecule type" value="Genomic_DNA"/>
</dbReference>
<sequence>MSYILDALRKSEQERQRGKVPDIHGAATEASSTHKKTNLWPLVTVMVVVANLGILLFFGLKLSDDNAVQPQPQPAAVDMAPAHQQPESQQPPTQASKPAPVAASKPAVIEPAVPTPRVEQPVVINPTPAADNREQGSESSMPSVGYLPQLEELPAYERDGIPDMTFSSHMFSSIPKYRSIIINGKRLKEGQFLNDEIQVREITDSGVVLSRGATLFEVDVLGRWAQ</sequence>
<name>A0A2K9LHK6_9GAMM</name>
<evidence type="ECO:0000313" key="5">
    <source>
        <dbReference type="Proteomes" id="UP000235116"/>
    </source>
</evidence>
<dbReference type="KEGG" id="kak:Kalk_00355"/>
<proteinExistence type="predicted"/>
<evidence type="ECO:0000259" key="3">
    <source>
        <dbReference type="Pfam" id="PF16537"/>
    </source>
</evidence>
<evidence type="ECO:0000256" key="2">
    <source>
        <dbReference type="SAM" id="Phobius"/>
    </source>
</evidence>
<dbReference type="AlphaFoldDB" id="A0A2K9LHK6"/>
<dbReference type="GO" id="GO:0015627">
    <property type="term" value="C:type II protein secretion system complex"/>
    <property type="evidence" value="ECO:0007669"/>
    <property type="project" value="InterPro"/>
</dbReference>
<feature type="domain" description="Type II secretion system protein GspB C-terminal" evidence="3">
    <location>
        <begin position="161"/>
        <end position="219"/>
    </location>
</feature>
<dbReference type="Pfam" id="PF16537">
    <property type="entry name" value="T2SSB"/>
    <property type="match status" value="1"/>
</dbReference>
<feature type="compositionally biased region" description="Low complexity" evidence="1">
    <location>
        <begin position="95"/>
        <end position="104"/>
    </location>
</feature>
<dbReference type="InterPro" id="IPR032389">
    <property type="entry name" value="GspB_C"/>
</dbReference>
<gene>
    <name evidence="4" type="ORF">Kalk_00355</name>
</gene>
<reference evidence="5" key="1">
    <citation type="submission" date="2017-08" db="EMBL/GenBank/DDBJ databases">
        <title>Direct submision.</title>
        <authorList>
            <person name="Kim S.-J."/>
            <person name="Rhee S.-K."/>
        </authorList>
    </citation>
    <scope>NUCLEOTIDE SEQUENCE [LARGE SCALE GENOMIC DNA]</scope>
    <source>
        <strain evidence="5">GI5</strain>
    </source>
</reference>
<keyword evidence="5" id="KW-1185">Reference proteome</keyword>
<evidence type="ECO:0000256" key="1">
    <source>
        <dbReference type="SAM" id="MobiDB-lite"/>
    </source>
</evidence>
<organism evidence="4 5">
    <name type="scientific">Ketobacter alkanivorans</name>
    <dbReference type="NCBI Taxonomy" id="1917421"/>
    <lineage>
        <taxon>Bacteria</taxon>
        <taxon>Pseudomonadati</taxon>
        <taxon>Pseudomonadota</taxon>
        <taxon>Gammaproteobacteria</taxon>
        <taxon>Pseudomonadales</taxon>
        <taxon>Ketobacteraceae</taxon>
        <taxon>Ketobacter</taxon>
    </lineage>
</organism>
<keyword evidence="2" id="KW-0812">Transmembrane</keyword>
<dbReference type="RefSeq" id="WP_101892331.1">
    <property type="nucleotide sequence ID" value="NZ_CP022684.1"/>
</dbReference>